<accession>X1RNL5</accession>
<evidence type="ECO:0000256" key="1">
    <source>
        <dbReference type="SAM" id="MobiDB-lite"/>
    </source>
</evidence>
<evidence type="ECO:0000313" key="2">
    <source>
        <dbReference type="EMBL" id="GAI64760.1"/>
    </source>
</evidence>
<name>X1RNL5_9ZZZZ</name>
<comment type="caution">
    <text evidence="2">The sequence shown here is derived from an EMBL/GenBank/DDBJ whole genome shotgun (WGS) entry which is preliminary data.</text>
</comment>
<dbReference type="EMBL" id="BARW01000455">
    <property type="protein sequence ID" value="GAI64760.1"/>
    <property type="molecule type" value="Genomic_DNA"/>
</dbReference>
<feature type="compositionally biased region" description="Gly residues" evidence="1">
    <location>
        <begin position="1"/>
        <end position="10"/>
    </location>
</feature>
<evidence type="ECO:0008006" key="3">
    <source>
        <dbReference type="Google" id="ProtNLM"/>
    </source>
</evidence>
<reference evidence="2" key="1">
    <citation type="journal article" date="2014" name="Front. Microbiol.">
        <title>High frequency of phylogenetically diverse reductive dehalogenase-homologous genes in deep subseafloor sedimentary metagenomes.</title>
        <authorList>
            <person name="Kawai M."/>
            <person name="Futagami T."/>
            <person name="Toyoda A."/>
            <person name="Takaki Y."/>
            <person name="Nishi S."/>
            <person name="Hori S."/>
            <person name="Arai W."/>
            <person name="Tsubouchi T."/>
            <person name="Morono Y."/>
            <person name="Uchiyama I."/>
            <person name="Ito T."/>
            <person name="Fujiyama A."/>
            <person name="Inagaki F."/>
            <person name="Takami H."/>
        </authorList>
    </citation>
    <scope>NUCLEOTIDE SEQUENCE</scope>
    <source>
        <strain evidence="2">Expedition CK06-06</strain>
    </source>
</reference>
<feature type="region of interest" description="Disordered" evidence="1">
    <location>
        <begin position="1"/>
        <end position="22"/>
    </location>
</feature>
<dbReference type="AlphaFoldDB" id="X1RNL5"/>
<protein>
    <recommendedName>
        <fullName evidence="3">DHHA1 domain-containing protein</fullName>
    </recommendedName>
</protein>
<feature type="non-terminal residue" evidence="2">
    <location>
        <position position="1"/>
    </location>
</feature>
<sequence>KIYDGKGGGNPHSAQGTLNEEPEDLIFEIKSFIKQ</sequence>
<organism evidence="2">
    <name type="scientific">marine sediment metagenome</name>
    <dbReference type="NCBI Taxonomy" id="412755"/>
    <lineage>
        <taxon>unclassified sequences</taxon>
        <taxon>metagenomes</taxon>
        <taxon>ecological metagenomes</taxon>
    </lineage>
</organism>
<proteinExistence type="predicted"/>
<gene>
    <name evidence="2" type="ORF">S12H4_02017</name>
</gene>